<dbReference type="InterPro" id="IPR011990">
    <property type="entry name" value="TPR-like_helical_dom_sf"/>
</dbReference>
<sequence>MGSIGGVPPPDSMRPARAKTPERKVLTMMFVDIVSSSALVAGRDPEDADQILLPILQTLVQAVPRYGGMVAQLLGDGFMAVFGAPDAKEDHALRACLAAQDIVRTTVESDLPDFQIRIGISSGEVVAHVVESGFWADYRMVGECVHAAAKLQQRADPNTAQFSRDTLDLIPVGVVARPVGSLTLAKGVPPIPAFTLEGARAVRRTATDLLLSADAPFVGRVAEAATLFAMADQAEAGTPSLLLLRGEAGIGKSRLVGEFFRDPRSRRWNVLPWPQMPIRRLGDPDDLEAVALSLAVQLTGSAEGAGPSRIADAAGRRAGALAADAVRGLFGLPAVDPLWSGLDPAQRLSLTIDGLVGAVLELASSGGFDGRPMLVLVEDAHWARPLMVRLLDALAAALRGSGARLLLVATMRPPALRLESAPEGWSGPQGARRIDLDTLDTGQVQSFLDYWLGSDWSLAELKAQVTERSQGVPLYLEEILRTLEGSGAITGAPGAYRLANPAALPPVPRSLHGLLAARIDLLEAEPRRVLLHAAVVGPTFDVGLLRALSSASGDSLPAQLAYLERAGFILRARLLPNLEYGFHHALIREVAYATQTKADRKGLHGRLLMALRQRRDHDLPNRIDLMAHHAFMAENWPAAYACGRKAGRRAESRSKLEDATRHYRNSLQSVQATAASRRNASRQVDLLIALPRTLLPRGGTDVHDFLNLARSLAEESGDSIRSARASSMLASFRWAYGELDEGLELCLQGLNALEALDSRETRVQLLFRLGGILADKGYFKRALDTLDSGSALIDATLARSHCGLATLATVHPWSVGARSLAELGRGTEAVAAGIRAVEIAEESGHAFSRIFANAHLGWTCLILGEIDRAISPLQEALSLCGAARAPLWHPLIAAGLGYARVMQKRHAEGFSLFEDSFATFRRQAGKDGRFHPRVSLPPVLLWQAKALDSTGRHGEALDAARHALEASVATGQRAYEAHAGFFLADATLRRPAASGAGRTDGTELLKRAETLARQLSMAPLIDACGRRLATVA</sequence>
<accession>A0A433JCK7</accession>
<dbReference type="AlphaFoldDB" id="A0A433JCK7"/>
<dbReference type="SUPFAM" id="SSF48452">
    <property type="entry name" value="TPR-like"/>
    <property type="match status" value="2"/>
</dbReference>
<evidence type="ECO:0000256" key="2">
    <source>
        <dbReference type="ARBA" id="ARBA00022840"/>
    </source>
</evidence>
<dbReference type="InterPro" id="IPR041664">
    <property type="entry name" value="AAA_16"/>
</dbReference>
<dbReference type="RefSeq" id="WP_126995549.1">
    <property type="nucleotide sequence ID" value="NZ_JBNPXW010000006.1"/>
</dbReference>
<comment type="caution">
    <text evidence="4">The sequence shown here is derived from an EMBL/GenBank/DDBJ whole genome shotgun (WGS) entry which is preliminary data.</text>
</comment>
<dbReference type="PANTHER" id="PTHR16305">
    <property type="entry name" value="TESTICULAR SOLUBLE ADENYLYL CYCLASE"/>
    <property type="match status" value="1"/>
</dbReference>
<dbReference type="SMART" id="SM00044">
    <property type="entry name" value="CYCc"/>
    <property type="match status" value="1"/>
</dbReference>
<evidence type="ECO:0000259" key="3">
    <source>
        <dbReference type="PROSITE" id="PS50125"/>
    </source>
</evidence>
<dbReference type="OrthoDB" id="9785312at2"/>
<proteinExistence type="predicted"/>
<dbReference type="Pfam" id="PF00211">
    <property type="entry name" value="Guanylate_cyc"/>
    <property type="match status" value="1"/>
</dbReference>
<dbReference type="InterPro" id="IPR001054">
    <property type="entry name" value="A/G_cyclase"/>
</dbReference>
<keyword evidence="5" id="KW-1185">Reference proteome</keyword>
<dbReference type="GO" id="GO:0035556">
    <property type="term" value="P:intracellular signal transduction"/>
    <property type="evidence" value="ECO:0007669"/>
    <property type="project" value="InterPro"/>
</dbReference>
<dbReference type="SUPFAM" id="SSF52540">
    <property type="entry name" value="P-loop containing nucleoside triphosphate hydrolases"/>
    <property type="match status" value="1"/>
</dbReference>
<dbReference type="CDD" id="cd07302">
    <property type="entry name" value="CHD"/>
    <property type="match status" value="1"/>
</dbReference>
<evidence type="ECO:0000256" key="1">
    <source>
        <dbReference type="ARBA" id="ARBA00022741"/>
    </source>
</evidence>
<dbReference type="GO" id="GO:0005524">
    <property type="term" value="F:ATP binding"/>
    <property type="evidence" value="ECO:0007669"/>
    <property type="project" value="UniProtKB-KW"/>
</dbReference>
<dbReference type="Pfam" id="PF13191">
    <property type="entry name" value="AAA_16"/>
    <property type="match status" value="1"/>
</dbReference>
<evidence type="ECO:0000313" key="5">
    <source>
        <dbReference type="Proteomes" id="UP000280346"/>
    </source>
</evidence>
<dbReference type="Gene3D" id="3.30.70.1230">
    <property type="entry name" value="Nucleotide cyclase"/>
    <property type="match status" value="1"/>
</dbReference>
<evidence type="ECO:0000313" key="4">
    <source>
        <dbReference type="EMBL" id="RUQ74472.1"/>
    </source>
</evidence>
<dbReference type="Proteomes" id="UP000280346">
    <property type="component" value="Unassembled WGS sequence"/>
</dbReference>
<dbReference type="Gene3D" id="1.25.40.10">
    <property type="entry name" value="Tetratricopeptide repeat domain"/>
    <property type="match status" value="2"/>
</dbReference>
<dbReference type="InterPro" id="IPR027417">
    <property type="entry name" value="P-loop_NTPase"/>
</dbReference>
<organism evidence="4 5">
    <name type="scientific">Azospirillum doebereinerae</name>
    <dbReference type="NCBI Taxonomy" id="92933"/>
    <lineage>
        <taxon>Bacteria</taxon>
        <taxon>Pseudomonadati</taxon>
        <taxon>Pseudomonadota</taxon>
        <taxon>Alphaproteobacteria</taxon>
        <taxon>Rhodospirillales</taxon>
        <taxon>Azospirillaceae</taxon>
        <taxon>Azospirillum</taxon>
    </lineage>
</organism>
<name>A0A433JCK7_9PROT</name>
<feature type="domain" description="Guanylate cyclase" evidence="3">
    <location>
        <begin position="27"/>
        <end position="152"/>
    </location>
</feature>
<dbReference type="GO" id="GO:0004016">
    <property type="term" value="F:adenylate cyclase activity"/>
    <property type="evidence" value="ECO:0007669"/>
    <property type="project" value="TreeGrafter"/>
</dbReference>
<dbReference type="PROSITE" id="PS50125">
    <property type="entry name" value="GUANYLATE_CYCLASE_2"/>
    <property type="match status" value="1"/>
</dbReference>
<dbReference type="SUPFAM" id="SSF55073">
    <property type="entry name" value="Nucleotide cyclase"/>
    <property type="match status" value="1"/>
</dbReference>
<dbReference type="EMBL" id="RZIJ01000003">
    <property type="protein sequence ID" value="RUQ74472.1"/>
    <property type="molecule type" value="Genomic_DNA"/>
</dbReference>
<dbReference type="GO" id="GO:0005737">
    <property type="term" value="C:cytoplasm"/>
    <property type="evidence" value="ECO:0007669"/>
    <property type="project" value="TreeGrafter"/>
</dbReference>
<keyword evidence="1" id="KW-0547">Nucleotide-binding</keyword>
<gene>
    <name evidence="4" type="ORF">EJ913_05320</name>
</gene>
<dbReference type="PANTHER" id="PTHR16305:SF28">
    <property type="entry name" value="GUANYLATE CYCLASE DOMAIN-CONTAINING PROTEIN"/>
    <property type="match status" value="1"/>
</dbReference>
<protein>
    <submittedName>
        <fullName evidence="4">Adenylyl cyclase</fullName>
    </submittedName>
</protein>
<dbReference type="GO" id="GO:0009190">
    <property type="term" value="P:cyclic nucleotide biosynthetic process"/>
    <property type="evidence" value="ECO:0007669"/>
    <property type="project" value="InterPro"/>
</dbReference>
<keyword evidence="2" id="KW-0067">ATP-binding</keyword>
<dbReference type="InterPro" id="IPR029787">
    <property type="entry name" value="Nucleotide_cyclase"/>
</dbReference>
<reference evidence="4 5" key="1">
    <citation type="submission" date="2018-12" db="EMBL/GenBank/DDBJ databases">
        <authorList>
            <person name="Yang Y."/>
        </authorList>
    </citation>
    <scope>NUCLEOTIDE SEQUENCE [LARGE SCALE GENOMIC DNA]</scope>
    <source>
        <strain evidence="4 5">GSF71</strain>
    </source>
</reference>